<sequence length="57" mass="5983">MKLTLAGRRSPVRTAARAVAARYAPVRSYDENAAFLTLGATLLASLVLVLGAIVLRG</sequence>
<organism evidence="2 3">
    <name type="scientific">Methylobacterium haplocladii</name>
    <dbReference type="NCBI Taxonomy" id="1176176"/>
    <lineage>
        <taxon>Bacteria</taxon>
        <taxon>Pseudomonadati</taxon>
        <taxon>Pseudomonadota</taxon>
        <taxon>Alphaproteobacteria</taxon>
        <taxon>Hyphomicrobiales</taxon>
        <taxon>Methylobacteriaceae</taxon>
        <taxon>Methylobacterium</taxon>
    </lineage>
</organism>
<keyword evidence="1" id="KW-0472">Membrane</keyword>
<dbReference type="RefSeq" id="WP_170249177.1">
    <property type="nucleotide sequence ID" value="NZ_BJZT01000024.1"/>
</dbReference>
<keyword evidence="3" id="KW-1185">Reference proteome</keyword>
<comment type="caution">
    <text evidence="2">The sequence shown here is derived from an EMBL/GenBank/DDBJ whole genome shotgun (WGS) entry which is preliminary data.</text>
</comment>
<keyword evidence="1" id="KW-0812">Transmembrane</keyword>
<keyword evidence="1" id="KW-1133">Transmembrane helix</keyword>
<name>A0A512IQ97_9HYPH</name>
<reference evidence="2 3" key="1">
    <citation type="submission" date="2019-07" db="EMBL/GenBank/DDBJ databases">
        <title>Whole genome shotgun sequence of Methylobacterium haplocladii NBRC 107714.</title>
        <authorList>
            <person name="Hosoyama A."/>
            <person name="Uohara A."/>
            <person name="Ohji S."/>
            <person name="Ichikawa N."/>
        </authorList>
    </citation>
    <scope>NUCLEOTIDE SEQUENCE [LARGE SCALE GENOMIC DNA]</scope>
    <source>
        <strain evidence="2 3">NBRC 107714</strain>
    </source>
</reference>
<feature type="transmembrane region" description="Helical" evidence="1">
    <location>
        <begin position="33"/>
        <end position="55"/>
    </location>
</feature>
<evidence type="ECO:0000313" key="3">
    <source>
        <dbReference type="Proteomes" id="UP000321258"/>
    </source>
</evidence>
<dbReference type="AlphaFoldDB" id="A0A512IQ97"/>
<protein>
    <submittedName>
        <fullName evidence="2">Uncharacterized protein</fullName>
    </submittedName>
</protein>
<evidence type="ECO:0000313" key="2">
    <source>
        <dbReference type="EMBL" id="GEO99860.1"/>
    </source>
</evidence>
<dbReference type="EMBL" id="BJZT01000024">
    <property type="protein sequence ID" value="GEO99860.1"/>
    <property type="molecule type" value="Genomic_DNA"/>
</dbReference>
<proteinExistence type="predicted"/>
<gene>
    <name evidence="2" type="ORF">MHA02_22480</name>
</gene>
<dbReference type="Proteomes" id="UP000321258">
    <property type="component" value="Unassembled WGS sequence"/>
</dbReference>
<evidence type="ECO:0000256" key="1">
    <source>
        <dbReference type="SAM" id="Phobius"/>
    </source>
</evidence>
<accession>A0A512IQ97</accession>